<organism evidence="2 3">
    <name type="scientific">Actinopolyspora saharensis</name>
    <dbReference type="NCBI Taxonomy" id="995062"/>
    <lineage>
        <taxon>Bacteria</taxon>
        <taxon>Bacillati</taxon>
        <taxon>Actinomycetota</taxon>
        <taxon>Actinomycetes</taxon>
        <taxon>Actinopolysporales</taxon>
        <taxon>Actinopolysporaceae</taxon>
        <taxon>Actinopolyspora</taxon>
    </lineage>
</organism>
<reference evidence="3" key="1">
    <citation type="submission" date="2016-10" db="EMBL/GenBank/DDBJ databases">
        <authorList>
            <person name="Varghese N."/>
            <person name="Submissions S."/>
        </authorList>
    </citation>
    <scope>NUCLEOTIDE SEQUENCE [LARGE SCALE GENOMIC DNA]</scope>
    <source>
        <strain evidence="3">DSM 45459</strain>
    </source>
</reference>
<sequence>MGTVLRGVSGALVAGMLVLAVTLTGVQFWGLGKGGIGPGWFIVGGHWGVALVALFLQVRADRGRSPARAFQALCAALVVLLSLTYWWWL</sequence>
<accession>A0A1H1H291</accession>
<evidence type="ECO:0000256" key="1">
    <source>
        <dbReference type="SAM" id="Phobius"/>
    </source>
</evidence>
<dbReference type="Proteomes" id="UP000199301">
    <property type="component" value="Unassembled WGS sequence"/>
</dbReference>
<dbReference type="EMBL" id="FNKO01000002">
    <property type="protein sequence ID" value="SDR19544.1"/>
    <property type="molecule type" value="Genomic_DNA"/>
</dbReference>
<keyword evidence="1" id="KW-0472">Membrane</keyword>
<feature type="transmembrane region" description="Helical" evidence="1">
    <location>
        <begin position="12"/>
        <end position="32"/>
    </location>
</feature>
<gene>
    <name evidence="2" type="ORF">SAMN04489718_4060</name>
</gene>
<keyword evidence="3" id="KW-1185">Reference proteome</keyword>
<feature type="transmembrane region" description="Helical" evidence="1">
    <location>
        <begin position="70"/>
        <end position="88"/>
    </location>
</feature>
<feature type="transmembrane region" description="Helical" evidence="1">
    <location>
        <begin position="38"/>
        <end position="58"/>
    </location>
</feature>
<dbReference type="AlphaFoldDB" id="A0A1H1H291"/>
<proteinExistence type="predicted"/>
<name>A0A1H1H291_9ACTN</name>
<protein>
    <submittedName>
        <fullName evidence="2">Uncharacterized protein</fullName>
    </submittedName>
</protein>
<evidence type="ECO:0000313" key="2">
    <source>
        <dbReference type="EMBL" id="SDR19544.1"/>
    </source>
</evidence>
<keyword evidence="1" id="KW-0812">Transmembrane</keyword>
<evidence type="ECO:0000313" key="3">
    <source>
        <dbReference type="Proteomes" id="UP000199301"/>
    </source>
</evidence>
<dbReference type="STRING" id="995062.SAMN04489718_4060"/>
<keyword evidence="1" id="KW-1133">Transmembrane helix</keyword>